<accession>A0A0B7ML06</accession>
<protein>
    <submittedName>
        <fullName evidence="1">Uncharacterized protein</fullName>
    </submittedName>
</protein>
<dbReference type="Pfam" id="PF19585">
    <property type="entry name" value="DUF6092"/>
    <property type="match status" value="1"/>
</dbReference>
<dbReference type="EMBL" id="CDRZ01000212">
    <property type="protein sequence ID" value="CEO88873.1"/>
    <property type="molecule type" value="Genomic_DNA"/>
</dbReference>
<dbReference type="Proteomes" id="UP000046155">
    <property type="component" value="Unassembled WGS sequence"/>
</dbReference>
<evidence type="ECO:0000313" key="1">
    <source>
        <dbReference type="EMBL" id="CEO88873.1"/>
    </source>
</evidence>
<organism evidence="1 2">
    <name type="scientific">Syntrophaceticus schinkii</name>
    <dbReference type="NCBI Taxonomy" id="499207"/>
    <lineage>
        <taxon>Bacteria</taxon>
        <taxon>Bacillati</taxon>
        <taxon>Bacillota</taxon>
        <taxon>Clostridia</taxon>
        <taxon>Thermoanaerobacterales</taxon>
        <taxon>Thermoanaerobacterales Family III. Incertae Sedis</taxon>
        <taxon>Syntrophaceticus</taxon>
    </lineage>
</organism>
<name>A0A0B7ML06_9FIRM</name>
<dbReference type="AlphaFoldDB" id="A0A0B7ML06"/>
<sequence>MIAVIDKTKFYELFCFILTSARGCVDEPPIYGPLRLLDTYSRLIDALDEGSVDPFWQELKEQIDSYKNDAMYDAEGFVKAIDQTLAAVAQHIQEKGIEGEA</sequence>
<gene>
    <name evidence="1" type="ORF">SSCH_290018</name>
</gene>
<reference evidence="2" key="1">
    <citation type="submission" date="2015-01" db="EMBL/GenBank/DDBJ databases">
        <authorList>
            <person name="Manzoor Shahid"/>
            <person name="Zubair Saima"/>
        </authorList>
    </citation>
    <scope>NUCLEOTIDE SEQUENCE [LARGE SCALE GENOMIC DNA]</scope>
    <source>
        <strain evidence="2">Sp3</strain>
    </source>
</reference>
<keyword evidence="2" id="KW-1185">Reference proteome</keyword>
<evidence type="ECO:0000313" key="2">
    <source>
        <dbReference type="Proteomes" id="UP000046155"/>
    </source>
</evidence>
<proteinExistence type="predicted"/>
<dbReference type="InterPro" id="IPR046074">
    <property type="entry name" value="DUF6092"/>
</dbReference>